<feature type="region of interest" description="Disordered" evidence="1">
    <location>
        <begin position="162"/>
        <end position="241"/>
    </location>
</feature>
<evidence type="ECO:0000313" key="3">
    <source>
        <dbReference type="Proteomes" id="UP000799640"/>
    </source>
</evidence>
<keyword evidence="3" id="KW-1185">Reference proteome</keyword>
<dbReference type="EMBL" id="ML996690">
    <property type="protein sequence ID" value="KAF2402907.1"/>
    <property type="molecule type" value="Genomic_DNA"/>
</dbReference>
<feature type="compositionally biased region" description="Low complexity" evidence="1">
    <location>
        <begin position="222"/>
        <end position="231"/>
    </location>
</feature>
<feature type="compositionally biased region" description="Low complexity" evidence="1">
    <location>
        <begin position="177"/>
        <end position="191"/>
    </location>
</feature>
<gene>
    <name evidence="2" type="ORF">EJ06DRAFT_519890</name>
</gene>
<sequence>MMRIPRAPRQARAPVVERRTAPATPIRKVFNCIVDDIALLAGAKKNTRDGIRKWVMNGSVRLFIPLHTLERLKRLQKHNDRVGTDAKDVLFWLDDTTTNPDEVLNPGAASRVHLQGGFEEYATWAEVEVFLLPETLLSHESEILDAQLSDGLADLHLDTCSDHESVNSRSSNELRSKSPSSPTSLYSSNSPGTVHASPFKTPKSGKLIQPIGTGRPVHQKAESSASSSSAETQIQTPQQSVPNHLKPFFNYILWRIHQEANADAALESFILITNDSLKQTIAQRFGIRVKRLEQMRNIIAREERDYKNRLQMYTKESEKSKVKTPTLPRRRLSPPQTVEKPVAAEKEPDSDEDEVVLTRQPPKSPQAMAARPVWDPNTFARTTQGATPRGGRGGLHGARGSSRGTPRGRGRGHYTPQPQQQAPAKAVPADPNQPIDPDSFSRPSTRTRGGQRRLWEPS</sequence>
<name>A0A6G1I4C7_9PEZI</name>
<feature type="compositionally biased region" description="Basic and acidic residues" evidence="1">
    <location>
        <begin position="162"/>
        <end position="176"/>
    </location>
</feature>
<dbReference type="OrthoDB" id="5361617at2759"/>
<evidence type="ECO:0008006" key="4">
    <source>
        <dbReference type="Google" id="ProtNLM"/>
    </source>
</evidence>
<organism evidence="2 3">
    <name type="scientific">Trichodelitschia bisporula</name>
    <dbReference type="NCBI Taxonomy" id="703511"/>
    <lineage>
        <taxon>Eukaryota</taxon>
        <taxon>Fungi</taxon>
        <taxon>Dikarya</taxon>
        <taxon>Ascomycota</taxon>
        <taxon>Pezizomycotina</taxon>
        <taxon>Dothideomycetes</taxon>
        <taxon>Dothideomycetes incertae sedis</taxon>
        <taxon>Phaeotrichales</taxon>
        <taxon>Phaeotrichaceae</taxon>
        <taxon>Trichodelitschia</taxon>
    </lineage>
</organism>
<dbReference type="AlphaFoldDB" id="A0A6G1I4C7"/>
<protein>
    <recommendedName>
        <fullName evidence="4">PIN domain-containing protein</fullName>
    </recommendedName>
</protein>
<evidence type="ECO:0000313" key="2">
    <source>
        <dbReference type="EMBL" id="KAF2402907.1"/>
    </source>
</evidence>
<evidence type="ECO:0000256" key="1">
    <source>
        <dbReference type="SAM" id="MobiDB-lite"/>
    </source>
</evidence>
<reference evidence="2" key="1">
    <citation type="journal article" date="2020" name="Stud. Mycol.">
        <title>101 Dothideomycetes genomes: a test case for predicting lifestyles and emergence of pathogens.</title>
        <authorList>
            <person name="Haridas S."/>
            <person name="Albert R."/>
            <person name="Binder M."/>
            <person name="Bloem J."/>
            <person name="Labutti K."/>
            <person name="Salamov A."/>
            <person name="Andreopoulos B."/>
            <person name="Baker S."/>
            <person name="Barry K."/>
            <person name="Bills G."/>
            <person name="Bluhm B."/>
            <person name="Cannon C."/>
            <person name="Castanera R."/>
            <person name="Culley D."/>
            <person name="Daum C."/>
            <person name="Ezra D."/>
            <person name="Gonzalez J."/>
            <person name="Henrissat B."/>
            <person name="Kuo A."/>
            <person name="Liang C."/>
            <person name="Lipzen A."/>
            <person name="Lutzoni F."/>
            <person name="Magnuson J."/>
            <person name="Mondo S."/>
            <person name="Nolan M."/>
            <person name="Ohm R."/>
            <person name="Pangilinan J."/>
            <person name="Park H.-J."/>
            <person name="Ramirez L."/>
            <person name="Alfaro M."/>
            <person name="Sun H."/>
            <person name="Tritt A."/>
            <person name="Yoshinaga Y."/>
            <person name="Zwiers L.-H."/>
            <person name="Turgeon B."/>
            <person name="Goodwin S."/>
            <person name="Spatafora J."/>
            <person name="Crous P."/>
            <person name="Grigoriev I."/>
        </authorList>
    </citation>
    <scope>NUCLEOTIDE SEQUENCE</scope>
    <source>
        <strain evidence="2">CBS 262.69</strain>
    </source>
</reference>
<feature type="compositionally biased region" description="Low complexity" evidence="1">
    <location>
        <begin position="416"/>
        <end position="429"/>
    </location>
</feature>
<feature type="compositionally biased region" description="Gly residues" evidence="1">
    <location>
        <begin position="388"/>
        <end position="397"/>
    </location>
</feature>
<dbReference type="Proteomes" id="UP000799640">
    <property type="component" value="Unassembled WGS sequence"/>
</dbReference>
<proteinExistence type="predicted"/>
<accession>A0A6G1I4C7</accession>
<feature type="compositionally biased region" description="Polar residues" evidence="1">
    <location>
        <begin position="232"/>
        <end position="241"/>
    </location>
</feature>
<feature type="region of interest" description="Disordered" evidence="1">
    <location>
        <begin position="311"/>
        <end position="458"/>
    </location>
</feature>